<dbReference type="GO" id="GO:0016747">
    <property type="term" value="F:acyltransferase activity, transferring groups other than amino-acyl groups"/>
    <property type="evidence" value="ECO:0007669"/>
    <property type="project" value="InterPro"/>
</dbReference>
<dbReference type="OrthoDB" id="410198at2759"/>
<dbReference type="PANTHER" id="PTHR42791:SF1">
    <property type="entry name" value="N-ACETYLTRANSFERASE DOMAIN-CONTAINING PROTEIN"/>
    <property type="match status" value="1"/>
</dbReference>
<dbReference type="Proteomes" id="UP000030693">
    <property type="component" value="Unassembled WGS sequence"/>
</dbReference>
<keyword evidence="4" id="KW-1185">Reference proteome</keyword>
<evidence type="ECO:0000313" key="4">
    <source>
        <dbReference type="Proteomes" id="UP000030693"/>
    </source>
</evidence>
<dbReference type="Pfam" id="PF00583">
    <property type="entry name" value="Acetyltransf_1"/>
    <property type="match status" value="1"/>
</dbReference>
<feature type="compositionally biased region" description="Low complexity" evidence="1">
    <location>
        <begin position="1"/>
        <end position="89"/>
    </location>
</feature>
<accession>A0A058ZBR4</accession>
<sequence length="501" mass="51993">MSAATSSSPSRTPLNVDLVSLMSSSSTLQPSSNSAGQPSAGAAGSISAPAPASGCPAKRPPTTSSTVPPATAAGTTSTNTAASSAPAPARIEPKIRIAREDEDVERAAELVSAAFQSTALAEWCCIDPEERSLYLDALNGGVVRQIGREGPGLGHIFVSGDFKATLVCSYGASRIEFPKVYPNRRTFVIDRLLEQANEAIMPPDDHWIFVLFLATAPDAHGRGHGRSLMKVACAHADQLGYAMYLENTTSNEAITKFYKSFGFRTWRTDVLDPQTDLVVHYMRREPRVAQASVAARLAAASSSCSLAPGRQAGGADAAPPSPQTLAEGASRRGRSPSPSSIDHPDRAMAFAAAADAVVSVQSSAAISRSRPPPTAFTRGKPASASDPVIAPSTAFDPAADQVTEATYHHLALGSPEAAAALASILNISSGCGQCACDEEDGAPHLNHETDCTSDCEEFELENVPEGWLGTASAIDSDASYCDLLSNVSGSDSGHSCGEASD</sequence>
<evidence type="ECO:0000259" key="2">
    <source>
        <dbReference type="PROSITE" id="PS51186"/>
    </source>
</evidence>
<name>A0A058ZBR4_FONAL</name>
<organism evidence="3">
    <name type="scientific">Fonticula alba</name>
    <name type="common">Slime mold</name>
    <dbReference type="NCBI Taxonomy" id="691883"/>
    <lineage>
        <taxon>Eukaryota</taxon>
        <taxon>Rotosphaerida</taxon>
        <taxon>Fonticulaceae</taxon>
        <taxon>Fonticula</taxon>
    </lineage>
</organism>
<dbReference type="PROSITE" id="PS51186">
    <property type="entry name" value="GNAT"/>
    <property type="match status" value="1"/>
</dbReference>
<dbReference type="InterPro" id="IPR016181">
    <property type="entry name" value="Acyl_CoA_acyltransferase"/>
</dbReference>
<proteinExistence type="predicted"/>
<dbReference type="AlphaFoldDB" id="A0A058ZBR4"/>
<dbReference type="Gene3D" id="3.40.630.30">
    <property type="match status" value="1"/>
</dbReference>
<feature type="region of interest" description="Disordered" evidence="1">
    <location>
        <begin position="1"/>
        <end position="92"/>
    </location>
</feature>
<dbReference type="GeneID" id="20527040"/>
<feature type="region of interest" description="Disordered" evidence="1">
    <location>
        <begin position="363"/>
        <end position="388"/>
    </location>
</feature>
<protein>
    <recommendedName>
        <fullName evidence="2">N-acetyltransferase domain-containing protein</fullName>
    </recommendedName>
</protein>
<gene>
    <name evidence="3" type="ORF">H696_02315</name>
</gene>
<dbReference type="InterPro" id="IPR000182">
    <property type="entry name" value="GNAT_dom"/>
</dbReference>
<feature type="region of interest" description="Disordered" evidence="1">
    <location>
        <begin position="308"/>
        <end position="344"/>
    </location>
</feature>
<dbReference type="RefSeq" id="XP_009494486.1">
    <property type="nucleotide sequence ID" value="XM_009496211.1"/>
</dbReference>
<dbReference type="PANTHER" id="PTHR42791">
    <property type="entry name" value="GNAT FAMILY ACETYLTRANSFERASE"/>
    <property type="match status" value="1"/>
</dbReference>
<reference evidence="3" key="1">
    <citation type="submission" date="2013-04" db="EMBL/GenBank/DDBJ databases">
        <title>The Genome Sequence of Fonticula alba ATCC 38817.</title>
        <authorList>
            <consortium name="The Broad Institute Genomics Platform"/>
            <person name="Russ C."/>
            <person name="Cuomo C."/>
            <person name="Burger G."/>
            <person name="Gray M.W."/>
            <person name="Holland P.W.H."/>
            <person name="King N."/>
            <person name="Lang F.B.F."/>
            <person name="Roger A.J."/>
            <person name="Ruiz-Trillo I."/>
            <person name="Brown M."/>
            <person name="Walker B."/>
            <person name="Young S."/>
            <person name="Zeng Q."/>
            <person name="Gargeya S."/>
            <person name="Fitzgerald M."/>
            <person name="Haas B."/>
            <person name="Abouelleil A."/>
            <person name="Allen A.W."/>
            <person name="Alvarado L."/>
            <person name="Arachchi H.M."/>
            <person name="Berlin A.M."/>
            <person name="Chapman S.B."/>
            <person name="Gainer-Dewar J."/>
            <person name="Goldberg J."/>
            <person name="Griggs A."/>
            <person name="Gujja S."/>
            <person name="Hansen M."/>
            <person name="Howarth C."/>
            <person name="Imamovic A."/>
            <person name="Ireland A."/>
            <person name="Larimer J."/>
            <person name="McCowan C."/>
            <person name="Murphy C."/>
            <person name="Pearson M."/>
            <person name="Poon T.W."/>
            <person name="Priest M."/>
            <person name="Roberts A."/>
            <person name="Saif S."/>
            <person name="Shea T."/>
            <person name="Sisk P."/>
            <person name="Sykes S."/>
            <person name="Wortman J."/>
            <person name="Nusbaum C."/>
            <person name="Birren B."/>
        </authorList>
    </citation>
    <scope>NUCLEOTIDE SEQUENCE [LARGE SCALE GENOMIC DNA]</scope>
    <source>
        <strain evidence="3">ATCC 38817</strain>
    </source>
</reference>
<dbReference type="SUPFAM" id="SSF55729">
    <property type="entry name" value="Acyl-CoA N-acyltransferases (Nat)"/>
    <property type="match status" value="1"/>
</dbReference>
<dbReference type="CDD" id="cd04301">
    <property type="entry name" value="NAT_SF"/>
    <property type="match status" value="1"/>
</dbReference>
<evidence type="ECO:0000313" key="3">
    <source>
        <dbReference type="EMBL" id="KCV71363.1"/>
    </source>
</evidence>
<evidence type="ECO:0000256" key="1">
    <source>
        <dbReference type="SAM" id="MobiDB-lite"/>
    </source>
</evidence>
<dbReference type="EMBL" id="KB932203">
    <property type="protein sequence ID" value="KCV71363.1"/>
    <property type="molecule type" value="Genomic_DNA"/>
</dbReference>
<feature type="domain" description="N-acetyltransferase" evidence="2">
    <location>
        <begin position="93"/>
        <end position="284"/>
    </location>
</feature>
<dbReference type="InterPro" id="IPR052523">
    <property type="entry name" value="Trichothecene_AcTrans"/>
</dbReference>